<keyword evidence="6" id="KW-1185">Reference proteome</keyword>
<feature type="signal peptide" evidence="3">
    <location>
        <begin position="1"/>
        <end position="17"/>
    </location>
</feature>
<dbReference type="InterPro" id="IPR011055">
    <property type="entry name" value="Dup_hybrid_motif"/>
</dbReference>
<feature type="coiled-coil region" evidence="1">
    <location>
        <begin position="51"/>
        <end position="113"/>
    </location>
</feature>
<dbReference type="Gene3D" id="2.70.70.10">
    <property type="entry name" value="Glucose Permease (Domain IIA)"/>
    <property type="match status" value="1"/>
</dbReference>
<dbReference type="RefSeq" id="WP_115570567.1">
    <property type="nucleotide sequence ID" value="NZ_NXLT01000002.1"/>
</dbReference>
<dbReference type="OrthoDB" id="5372565at2"/>
<reference evidence="5 6" key="1">
    <citation type="submission" date="2018-04" db="EMBL/GenBank/DDBJ databases">
        <title>Novel Campyloabacter and Helicobacter Species and Strains.</title>
        <authorList>
            <person name="Mannion A.J."/>
            <person name="Shen Z."/>
            <person name="Fox J.G."/>
        </authorList>
    </citation>
    <scope>NUCLEOTIDE SEQUENCE [LARGE SCALE GENOMIC DNA]</scope>
    <source>
        <strain evidence="5 6">MIT 12-6600</strain>
    </source>
</reference>
<evidence type="ECO:0000313" key="5">
    <source>
        <dbReference type="EMBL" id="RDU67740.1"/>
    </source>
</evidence>
<organism evidence="5 6">
    <name type="scientific">Helicobacter equorum</name>
    <dbReference type="NCBI Taxonomy" id="361872"/>
    <lineage>
        <taxon>Bacteria</taxon>
        <taxon>Pseudomonadati</taxon>
        <taxon>Campylobacterota</taxon>
        <taxon>Epsilonproteobacteria</taxon>
        <taxon>Campylobacterales</taxon>
        <taxon>Helicobacteraceae</taxon>
        <taxon>Helicobacter</taxon>
    </lineage>
</organism>
<dbReference type="CDD" id="cd12797">
    <property type="entry name" value="M23_peptidase"/>
    <property type="match status" value="1"/>
</dbReference>
<keyword evidence="3" id="KW-0732">Signal</keyword>
<dbReference type="AlphaFoldDB" id="A0A3D8IRX1"/>
<feature type="region of interest" description="Disordered" evidence="2">
    <location>
        <begin position="240"/>
        <end position="259"/>
    </location>
</feature>
<dbReference type="InterPro" id="IPR016047">
    <property type="entry name" value="M23ase_b-sheet_dom"/>
</dbReference>
<dbReference type="Proteomes" id="UP000256514">
    <property type="component" value="Unassembled WGS sequence"/>
</dbReference>
<evidence type="ECO:0000313" key="6">
    <source>
        <dbReference type="Proteomes" id="UP000256514"/>
    </source>
</evidence>
<evidence type="ECO:0000256" key="2">
    <source>
        <dbReference type="SAM" id="MobiDB-lite"/>
    </source>
</evidence>
<proteinExistence type="predicted"/>
<sequence length="410" mass="47294">MLKILWLVFFATLCVWADIQNDITLNTKKLEQNQQAKNQVSQKLSEIGSAINAKNQEIIKLDSQIESLQKDINQNKSKYSAQEQSLQANKKRQEELHQKRTMLEEEIVRLLSQSMAFYALSGEVDSKEDVLSREIYTILIKLTKQRIKALNQTRDNLANEIVSVSKNIARIQNSIQEQTKKRDTLEEIKAKQEKIIASMQDELKIYNQKLQNINTERKNLDSILTNLKITQEQNQKKIQEKIQKEEQAEAKNPKPKRTIQASKDIKIASSAYKDISTTSYRGSKTIAPLAPNTFRVEQKFGPTFDPVYKMKFFYENIILVPKNRNADVKNVLDGKVVFAKENPVIKKVVIIEHKDSLYTVYAYMDRISDTIKPGVFVKKGYTIGKVNEKLSFEVTQKDKHIDPLQLITIN</sequence>
<evidence type="ECO:0000259" key="4">
    <source>
        <dbReference type="Pfam" id="PF01551"/>
    </source>
</evidence>
<dbReference type="Pfam" id="PF01551">
    <property type="entry name" value="Peptidase_M23"/>
    <property type="match status" value="1"/>
</dbReference>
<feature type="chain" id="PRO_5017799014" evidence="3">
    <location>
        <begin position="18"/>
        <end position="410"/>
    </location>
</feature>
<comment type="caution">
    <text evidence="5">The sequence shown here is derived from an EMBL/GenBank/DDBJ whole genome shotgun (WGS) entry which is preliminary data.</text>
</comment>
<evidence type="ECO:0000256" key="3">
    <source>
        <dbReference type="SAM" id="SignalP"/>
    </source>
</evidence>
<dbReference type="EMBL" id="NXLT01000002">
    <property type="protein sequence ID" value="RDU67740.1"/>
    <property type="molecule type" value="Genomic_DNA"/>
</dbReference>
<feature type="compositionally biased region" description="Basic and acidic residues" evidence="2">
    <location>
        <begin position="240"/>
        <end position="252"/>
    </location>
</feature>
<gene>
    <name evidence="5" type="ORF">CQA54_02055</name>
</gene>
<evidence type="ECO:0000256" key="1">
    <source>
        <dbReference type="SAM" id="Coils"/>
    </source>
</evidence>
<dbReference type="SUPFAM" id="SSF51261">
    <property type="entry name" value="Duplicated hybrid motif"/>
    <property type="match status" value="1"/>
</dbReference>
<name>A0A3D8IRX1_9HELI</name>
<protein>
    <submittedName>
        <fullName evidence="5">Metallopeptidase</fullName>
    </submittedName>
</protein>
<accession>A0A3D8IRX1</accession>
<keyword evidence="1" id="KW-0175">Coiled coil</keyword>
<feature type="domain" description="M23ase beta-sheet core" evidence="4">
    <location>
        <begin position="323"/>
        <end position="403"/>
    </location>
</feature>